<comment type="caution">
    <text evidence="1">The sequence shown here is derived from an EMBL/GenBank/DDBJ whole genome shotgun (WGS) entry which is preliminary data.</text>
</comment>
<sequence>MNYEQPFENMEGKSAYVIGHTLDLLYFDRINNEWVIESRSYTDDFTKNWYRWIFTGELPEILLDIIPSEVISKAKTDFLMINPERTIILPPMGGIVVLKPYKDNAGNPFYCVIDPEFPEEKK</sequence>
<accession>A0A0F9RM53</accession>
<proteinExistence type="predicted"/>
<gene>
    <name evidence="1" type="ORF">LCGC14_0578690</name>
</gene>
<evidence type="ECO:0000313" key="1">
    <source>
        <dbReference type="EMBL" id="KKN55799.1"/>
    </source>
</evidence>
<reference evidence="1" key="1">
    <citation type="journal article" date="2015" name="Nature">
        <title>Complex archaea that bridge the gap between prokaryotes and eukaryotes.</title>
        <authorList>
            <person name="Spang A."/>
            <person name="Saw J.H."/>
            <person name="Jorgensen S.L."/>
            <person name="Zaremba-Niedzwiedzka K."/>
            <person name="Martijn J."/>
            <person name="Lind A.E."/>
            <person name="van Eijk R."/>
            <person name="Schleper C."/>
            <person name="Guy L."/>
            <person name="Ettema T.J."/>
        </authorList>
    </citation>
    <scope>NUCLEOTIDE SEQUENCE</scope>
</reference>
<dbReference type="EMBL" id="LAZR01000871">
    <property type="protein sequence ID" value="KKN55799.1"/>
    <property type="molecule type" value="Genomic_DNA"/>
</dbReference>
<organism evidence="1">
    <name type="scientific">marine sediment metagenome</name>
    <dbReference type="NCBI Taxonomy" id="412755"/>
    <lineage>
        <taxon>unclassified sequences</taxon>
        <taxon>metagenomes</taxon>
        <taxon>ecological metagenomes</taxon>
    </lineage>
</organism>
<name>A0A0F9RM53_9ZZZZ</name>
<dbReference type="AlphaFoldDB" id="A0A0F9RM53"/>
<protein>
    <submittedName>
        <fullName evidence="1">Uncharacterized protein</fullName>
    </submittedName>
</protein>